<keyword evidence="5" id="KW-0560">Oxidoreductase</keyword>
<accession>A0A379SK16</accession>
<dbReference type="GO" id="GO:0016491">
    <property type="term" value="F:oxidoreductase activity"/>
    <property type="evidence" value="ECO:0007669"/>
    <property type="project" value="UniProtKB-KW"/>
</dbReference>
<keyword evidence="2" id="KW-0408">Iron</keyword>
<comment type="cofactor">
    <cofactor evidence="1">
        <name>[4Fe-4S] cluster</name>
        <dbReference type="ChEBI" id="CHEBI:49883"/>
    </cofactor>
</comment>
<evidence type="ECO:0000256" key="1">
    <source>
        <dbReference type="ARBA" id="ARBA00001966"/>
    </source>
</evidence>
<proteinExistence type="predicted"/>
<dbReference type="Pfam" id="PF13186">
    <property type="entry name" value="SPASM"/>
    <property type="match status" value="1"/>
</dbReference>
<dbReference type="InterPro" id="IPR058240">
    <property type="entry name" value="rSAM_sf"/>
</dbReference>
<feature type="domain" description="4Fe4S-binding SPASM" evidence="3">
    <location>
        <begin position="68"/>
        <end position="124"/>
    </location>
</feature>
<sequence length="194" mass="22155">MAGGELTLCSLSFYQKVVLLQQRYANGKTIYNSLQTNGALITEEWAAFFAQHHFLSSISIDGSQVEHCFLVEQNGDVFSSDYFVFPAYKMGNLRQYTLEEIAVSPLSAAIWQAKANLSSRCQNCAWRFACHGGSPKHRICMDNGERQNYLCKGYLEFFQHVTPYMNVMRQLLLKHRLAAHITRIVDMIADDVRQ</sequence>
<dbReference type="EC" id="1.1.99.-" evidence="5"/>
<dbReference type="Gene3D" id="3.20.20.70">
    <property type="entry name" value="Aldolase class I"/>
    <property type="match status" value="2"/>
</dbReference>
<dbReference type="GO" id="GO:0051539">
    <property type="term" value="F:4 iron, 4 sulfur cluster binding"/>
    <property type="evidence" value="ECO:0007669"/>
    <property type="project" value="UniProtKB-KW"/>
</dbReference>
<dbReference type="AlphaFoldDB" id="A0A379SK16"/>
<dbReference type="InterPro" id="IPR013785">
    <property type="entry name" value="Aldolase_TIM"/>
</dbReference>
<evidence type="ECO:0000313" key="5">
    <source>
        <dbReference type="EMBL" id="SUG29091.1"/>
    </source>
</evidence>
<dbReference type="EMBL" id="UGWZ01000001">
    <property type="protein sequence ID" value="SUG15523.1"/>
    <property type="molecule type" value="Genomic_DNA"/>
</dbReference>
<dbReference type="InterPro" id="IPR023867">
    <property type="entry name" value="Sulphatase_maturase_rSAM"/>
</dbReference>
<keyword evidence="2" id="KW-0411">Iron-sulfur</keyword>
<gene>
    <name evidence="5" type="primary">chuR_1</name>
    <name evidence="4" type="synonym">chuR_2</name>
    <name evidence="4" type="ORF">NCTC7295_03191</name>
    <name evidence="5" type="ORF">NCTC7303_01250</name>
</gene>
<name>A0A379SK16_SALER</name>
<keyword evidence="2" id="KW-0479">Metal-binding</keyword>
<dbReference type="PANTHER" id="PTHR43273">
    <property type="entry name" value="ANAEROBIC SULFATASE-MATURATING ENZYME HOMOLOG ASLB-RELATED"/>
    <property type="match status" value="1"/>
</dbReference>
<dbReference type="InterPro" id="IPR047207">
    <property type="entry name" value="SPASM_anSME"/>
</dbReference>
<organism evidence="5 7">
    <name type="scientific">Salmonella enterica subsp. arizonae</name>
    <dbReference type="NCBI Taxonomy" id="59203"/>
    <lineage>
        <taxon>Bacteria</taxon>
        <taxon>Pseudomonadati</taxon>
        <taxon>Pseudomonadota</taxon>
        <taxon>Gammaproteobacteria</taxon>
        <taxon>Enterobacterales</taxon>
        <taxon>Enterobacteriaceae</taxon>
        <taxon>Salmonella</taxon>
    </lineage>
</organism>
<evidence type="ECO:0000259" key="3">
    <source>
        <dbReference type="Pfam" id="PF13186"/>
    </source>
</evidence>
<protein>
    <submittedName>
        <fullName evidence="5">Chondro-6-sulfatase</fullName>
        <ecNumber evidence="5">1.1.99.-</ecNumber>
    </submittedName>
</protein>
<dbReference type="Proteomes" id="UP000255443">
    <property type="component" value="Unassembled WGS sequence"/>
</dbReference>
<keyword evidence="2" id="KW-0004">4Fe-4S</keyword>
<dbReference type="CDD" id="cd21120">
    <property type="entry name" value="SPASM_anSME"/>
    <property type="match status" value="1"/>
</dbReference>
<evidence type="ECO:0000313" key="6">
    <source>
        <dbReference type="Proteomes" id="UP000254124"/>
    </source>
</evidence>
<dbReference type="PANTHER" id="PTHR43273:SF3">
    <property type="entry name" value="ANAEROBIC SULFATASE-MATURATING ENZYME HOMOLOG ASLB-RELATED"/>
    <property type="match status" value="1"/>
</dbReference>
<dbReference type="SUPFAM" id="SSF102114">
    <property type="entry name" value="Radical SAM enzymes"/>
    <property type="match status" value="1"/>
</dbReference>
<dbReference type="InterPro" id="IPR023885">
    <property type="entry name" value="4Fe4S-binding_SPASM_dom"/>
</dbReference>
<dbReference type="EMBL" id="UGXC01000002">
    <property type="protein sequence ID" value="SUG29091.1"/>
    <property type="molecule type" value="Genomic_DNA"/>
</dbReference>
<reference evidence="6 7" key="1">
    <citation type="submission" date="2018-06" db="EMBL/GenBank/DDBJ databases">
        <authorList>
            <consortium name="Pathogen Informatics"/>
            <person name="Doyle S."/>
        </authorList>
    </citation>
    <scope>NUCLEOTIDE SEQUENCE [LARGE SCALE GENOMIC DNA]</scope>
    <source>
        <strain evidence="4 6">NCTC7295</strain>
        <strain evidence="5 7">NCTC7303</strain>
    </source>
</reference>
<evidence type="ECO:0000256" key="2">
    <source>
        <dbReference type="ARBA" id="ARBA00022485"/>
    </source>
</evidence>
<evidence type="ECO:0000313" key="7">
    <source>
        <dbReference type="Proteomes" id="UP000255443"/>
    </source>
</evidence>
<dbReference type="Proteomes" id="UP000254124">
    <property type="component" value="Unassembled WGS sequence"/>
</dbReference>
<dbReference type="NCBIfam" id="TIGR04085">
    <property type="entry name" value="rSAM_more_4Fe4S"/>
    <property type="match status" value="1"/>
</dbReference>
<evidence type="ECO:0000313" key="4">
    <source>
        <dbReference type="EMBL" id="SUG15523.1"/>
    </source>
</evidence>